<protein>
    <submittedName>
        <fullName evidence="1">Uncharacterized protein</fullName>
    </submittedName>
</protein>
<evidence type="ECO:0000313" key="2">
    <source>
        <dbReference type="Proteomes" id="UP000007575"/>
    </source>
</evidence>
<accession>H8GWW5</accession>
<dbReference type="HOGENOM" id="CLU_1568152_0_0_0"/>
<dbReference type="AlphaFoldDB" id="H8GWW5"/>
<name>H8GWW5_DEIGI</name>
<dbReference type="KEGG" id="dgo:DGo_CA1844"/>
<proteinExistence type="predicted"/>
<evidence type="ECO:0000313" key="1">
    <source>
        <dbReference type="EMBL" id="AFD25771.1"/>
    </source>
</evidence>
<organism evidence="1 2">
    <name type="scientific">Deinococcus gobiensis (strain DSM 21396 / JCM 16679 / CGMCC 1.7299 / I-0)</name>
    <dbReference type="NCBI Taxonomy" id="745776"/>
    <lineage>
        <taxon>Bacteria</taxon>
        <taxon>Thermotogati</taxon>
        <taxon>Deinococcota</taxon>
        <taxon>Deinococci</taxon>
        <taxon>Deinococcales</taxon>
        <taxon>Deinococcaceae</taxon>
        <taxon>Deinococcus</taxon>
    </lineage>
</organism>
<gene>
    <name evidence="1" type="ordered locus">DGo_CA1844</name>
</gene>
<dbReference type="PATRIC" id="fig|745776.4.peg.1894"/>
<dbReference type="STRING" id="745776.DGo_CA1844"/>
<dbReference type="Proteomes" id="UP000007575">
    <property type="component" value="Chromosome"/>
</dbReference>
<keyword evidence="2" id="KW-1185">Reference proteome</keyword>
<reference evidence="1 2" key="1">
    <citation type="journal article" date="2012" name="PLoS ONE">
        <title>Genome sequence and transcriptome analysis of the radioresistant bacterium Deinococcus gobiensis: insights into the extreme environmental adaptations.</title>
        <authorList>
            <person name="Yuan M."/>
            <person name="Chen M."/>
            <person name="Zhang W."/>
            <person name="Lu W."/>
            <person name="Wang J."/>
            <person name="Yang M."/>
            <person name="Zhao P."/>
            <person name="Tang R."/>
            <person name="Li X."/>
            <person name="Hao Y."/>
            <person name="Zhou Z."/>
            <person name="Zhan Y."/>
            <person name="Yu H."/>
            <person name="Teng C."/>
            <person name="Yan Y."/>
            <person name="Ping S."/>
            <person name="Wang Y."/>
            <person name="Lin M."/>
        </authorList>
    </citation>
    <scope>NUCLEOTIDE SEQUENCE [LARGE SCALE GENOMIC DNA]</scope>
    <source>
        <strain evidence="1 2">I-0</strain>
    </source>
</reference>
<dbReference type="EMBL" id="CP002191">
    <property type="protein sequence ID" value="AFD25771.1"/>
    <property type="molecule type" value="Genomic_DNA"/>
</dbReference>
<dbReference type="OrthoDB" id="9832430at2"/>
<sequence>MTPQEVADALKAQGIFLSPDQISVLGAPPLPPPLAPGSPVRARLVAAETARGGEAYSAEVHLTNLTLQTLEGRYGSSVLDAVIEDSTGKAIYWTTPRQVGLVLRLTTCPALADCDRTLELNFRLDRFQPALPLQPGTYTLHVFVKSLVLHGRETSTLSFQLPPHRLTILP</sequence>
<dbReference type="RefSeq" id="WP_014685254.1">
    <property type="nucleotide sequence ID" value="NC_017790.1"/>
</dbReference>